<keyword evidence="7 8" id="KW-0067">ATP-binding</keyword>
<dbReference type="PRINTS" id="PR00988">
    <property type="entry name" value="URIDINKINASE"/>
</dbReference>
<comment type="catalytic activity">
    <reaction evidence="8">
        <text>cytidine + ATP = CMP + ADP + H(+)</text>
        <dbReference type="Rhea" id="RHEA:24674"/>
        <dbReference type="ChEBI" id="CHEBI:15378"/>
        <dbReference type="ChEBI" id="CHEBI:17562"/>
        <dbReference type="ChEBI" id="CHEBI:30616"/>
        <dbReference type="ChEBI" id="CHEBI:60377"/>
        <dbReference type="ChEBI" id="CHEBI:456216"/>
        <dbReference type="EC" id="2.7.1.48"/>
    </reaction>
</comment>
<evidence type="ECO:0000256" key="5">
    <source>
        <dbReference type="ARBA" id="ARBA00022741"/>
    </source>
</evidence>
<comment type="pathway">
    <text evidence="1 8">Pyrimidine metabolism; UMP biosynthesis via salvage pathway; UMP from uridine: step 1/1.</text>
</comment>
<proteinExistence type="inferred from homology"/>
<evidence type="ECO:0000256" key="4">
    <source>
        <dbReference type="ARBA" id="ARBA00022679"/>
    </source>
</evidence>
<dbReference type="InterPro" id="IPR000836">
    <property type="entry name" value="PRTase_dom"/>
</dbReference>
<dbReference type="Gene3D" id="3.40.50.2020">
    <property type="match status" value="1"/>
</dbReference>
<evidence type="ECO:0000256" key="6">
    <source>
        <dbReference type="ARBA" id="ARBA00022777"/>
    </source>
</evidence>
<comment type="similarity">
    <text evidence="3 8">Belongs to the uridine kinase family.</text>
</comment>
<accession>A0AAW0RN59</accession>
<evidence type="ECO:0000313" key="12">
    <source>
        <dbReference type="Proteomes" id="UP001397290"/>
    </source>
</evidence>
<comment type="caution">
    <text evidence="11">The sequence shown here is derived from an EMBL/GenBank/DDBJ whole genome shotgun (WGS) entry which is preliminary data.</text>
</comment>
<dbReference type="FunFam" id="3.40.50.300:FF:000339">
    <property type="entry name" value="Uridine kinase"/>
    <property type="match status" value="1"/>
</dbReference>
<keyword evidence="5 8" id="KW-0547">Nucleotide-binding</keyword>
<evidence type="ECO:0000259" key="10">
    <source>
        <dbReference type="Pfam" id="PF14681"/>
    </source>
</evidence>
<evidence type="ECO:0000313" key="11">
    <source>
        <dbReference type="EMBL" id="KAK8143456.1"/>
    </source>
</evidence>
<dbReference type="SUPFAM" id="SSF53271">
    <property type="entry name" value="PRTase-like"/>
    <property type="match status" value="1"/>
</dbReference>
<feature type="domain" description="Phosphoribulokinase/uridine kinase" evidence="9">
    <location>
        <begin position="123"/>
        <end position="310"/>
    </location>
</feature>
<evidence type="ECO:0000256" key="2">
    <source>
        <dbReference type="ARBA" id="ARBA00004784"/>
    </source>
</evidence>
<dbReference type="Pfam" id="PF14681">
    <property type="entry name" value="UPRTase"/>
    <property type="match status" value="1"/>
</dbReference>
<evidence type="ECO:0000256" key="1">
    <source>
        <dbReference type="ARBA" id="ARBA00004690"/>
    </source>
</evidence>
<dbReference type="Proteomes" id="UP001397290">
    <property type="component" value="Unassembled WGS sequence"/>
</dbReference>
<dbReference type="AlphaFoldDB" id="A0AAW0RN59"/>
<comment type="pathway">
    <text evidence="2 8">Pyrimidine metabolism; CTP biosynthesis via salvage pathway; CTP from cytidine: step 1/3.</text>
</comment>
<dbReference type="GO" id="GO:0004849">
    <property type="term" value="F:uridine kinase activity"/>
    <property type="evidence" value="ECO:0007669"/>
    <property type="project" value="UniProtKB-EC"/>
</dbReference>
<sequence>MSQSGSLRKTKALGQDLLEIIVTKRSQLSTIALADSEPASRLPSLLSPRNSDLRLVEALTRSSPPTLARGLFSGGSREVILPAVVFFFVDDIVQTFAIMSNLETHVTVQKRAYYAPPWADVSIIGVAGSSGSGKSTLSQAIVKKLNLPWVVILSMDSFYKTLTPEQSKLAFANDYDFDSPEAIDFDILVERLRDLKAGKRADIPVYSFAKHQRLEQTTTIYSPHVLVLEGIFALYDPRVLELLDMGIYCEADADTCLARRIVRDVRERERDIEGCIKQWFAYVKPNFEKYVEPQRKVADLIVPRGIENRVALDMMVQFIDKKLVEKSRHHREALSRLEAECKEQPLSDHVVVLNGTPQIKAMNTILQDIDTSAEDFIFYFDRLAALVLEQSLNNVQFQSLSIITPQGREYNGLAPKGEVSAVIVLRGGSAFESALKRTIPDCRTGRLLIQSSFKTGEPELHYLKLPQDIATHESVLLLDTQMASGGAALMAVQVLVDHGVALDKIVLATYSAGRIGLHRLMTVFPEIRVVVVNILADQEQRWVEKRYFRC</sequence>
<dbReference type="InterPro" id="IPR029057">
    <property type="entry name" value="PRTase-like"/>
</dbReference>
<dbReference type="EMBL" id="JAAHCF010000511">
    <property type="protein sequence ID" value="KAK8143456.1"/>
    <property type="molecule type" value="Genomic_DNA"/>
</dbReference>
<name>A0AAW0RN59_9HYPO</name>
<keyword evidence="4 8" id="KW-0808">Transferase</keyword>
<dbReference type="NCBIfam" id="TIGR00235">
    <property type="entry name" value="udk"/>
    <property type="match status" value="1"/>
</dbReference>
<evidence type="ECO:0000259" key="9">
    <source>
        <dbReference type="Pfam" id="PF00485"/>
    </source>
</evidence>
<dbReference type="EC" id="2.7.1.48" evidence="8"/>
<dbReference type="InterPro" id="IPR006083">
    <property type="entry name" value="PRK/URK"/>
</dbReference>
<evidence type="ECO:0000256" key="8">
    <source>
        <dbReference type="RuleBase" id="RU003825"/>
    </source>
</evidence>
<dbReference type="SUPFAM" id="SSF52540">
    <property type="entry name" value="P-loop containing nucleoside triphosphate hydrolases"/>
    <property type="match status" value="1"/>
</dbReference>
<keyword evidence="6 8" id="KW-0418">Kinase</keyword>
<dbReference type="GO" id="GO:0005524">
    <property type="term" value="F:ATP binding"/>
    <property type="evidence" value="ECO:0007669"/>
    <property type="project" value="UniProtKB-KW"/>
</dbReference>
<dbReference type="GO" id="GO:0008655">
    <property type="term" value="P:pyrimidine-containing compound salvage"/>
    <property type="evidence" value="ECO:0007669"/>
    <property type="project" value="UniProtKB-ARBA"/>
</dbReference>
<dbReference type="InterPro" id="IPR000764">
    <property type="entry name" value="Uridine_kinase-like"/>
</dbReference>
<dbReference type="NCBIfam" id="NF004018">
    <property type="entry name" value="PRK05480.1"/>
    <property type="match status" value="1"/>
</dbReference>
<dbReference type="CDD" id="cd02023">
    <property type="entry name" value="UMPK"/>
    <property type="match status" value="1"/>
</dbReference>
<dbReference type="PANTHER" id="PTHR10285">
    <property type="entry name" value="URIDINE KINASE"/>
    <property type="match status" value="1"/>
</dbReference>
<comment type="catalytic activity">
    <reaction evidence="8">
        <text>uridine + ATP = UMP + ADP + H(+)</text>
        <dbReference type="Rhea" id="RHEA:16825"/>
        <dbReference type="ChEBI" id="CHEBI:15378"/>
        <dbReference type="ChEBI" id="CHEBI:16704"/>
        <dbReference type="ChEBI" id="CHEBI:30616"/>
        <dbReference type="ChEBI" id="CHEBI:57865"/>
        <dbReference type="ChEBI" id="CHEBI:456216"/>
        <dbReference type="EC" id="2.7.1.48"/>
    </reaction>
</comment>
<evidence type="ECO:0000256" key="3">
    <source>
        <dbReference type="ARBA" id="ARBA00005408"/>
    </source>
</evidence>
<evidence type="ECO:0000256" key="7">
    <source>
        <dbReference type="ARBA" id="ARBA00022840"/>
    </source>
</evidence>
<protein>
    <recommendedName>
        <fullName evidence="8">Uridine kinase</fullName>
        <ecNumber evidence="8">2.7.1.48</ecNumber>
    </recommendedName>
</protein>
<dbReference type="Gene3D" id="3.40.50.300">
    <property type="entry name" value="P-loop containing nucleotide triphosphate hydrolases"/>
    <property type="match status" value="1"/>
</dbReference>
<organism evidence="11 12">
    <name type="scientific">Beauveria asiatica</name>
    <dbReference type="NCBI Taxonomy" id="1069075"/>
    <lineage>
        <taxon>Eukaryota</taxon>
        <taxon>Fungi</taxon>
        <taxon>Dikarya</taxon>
        <taxon>Ascomycota</taxon>
        <taxon>Pezizomycotina</taxon>
        <taxon>Sordariomycetes</taxon>
        <taxon>Hypocreomycetidae</taxon>
        <taxon>Hypocreales</taxon>
        <taxon>Cordycipitaceae</taxon>
        <taxon>Beauveria</taxon>
    </lineage>
</organism>
<keyword evidence="12" id="KW-1185">Reference proteome</keyword>
<dbReference type="InterPro" id="IPR027417">
    <property type="entry name" value="P-loop_NTPase"/>
</dbReference>
<dbReference type="FunFam" id="3.40.50.2020:FF:000010">
    <property type="entry name" value="Uridine-cytidine kinase"/>
    <property type="match status" value="1"/>
</dbReference>
<dbReference type="Pfam" id="PF00485">
    <property type="entry name" value="PRK"/>
    <property type="match status" value="1"/>
</dbReference>
<feature type="domain" description="Phosphoribosyltransferase" evidence="10">
    <location>
        <begin position="355"/>
        <end position="534"/>
    </location>
</feature>
<gene>
    <name evidence="11" type="primary">URK1</name>
    <name evidence="11" type="ORF">G3M48_007242</name>
</gene>
<reference evidence="11 12" key="1">
    <citation type="submission" date="2020-02" db="EMBL/GenBank/DDBJ databases">
        <title>Comparative genomics of the hypocrealean fungal genus Beauvera.</title>
        <authorList>
            <person name="Showalter D.N."/>
            <person name="Bushley K.E."/>
            <person name="Rehner S.A."/>
        </authorList>
    </citation>
    <scope>NUCLEOTIDE SEQUENCE [LARGE SCALE GENOMIC DNA]</scope>
    <source>
        <strain evidence="11 12">ARSEF4384</strain>
    </source>
</reference>